<gene>
    <name evidence="2" type="ORF">BT63DRAFT_210823</name>
</gene>
<name>A0A6A6UG26_9PEZI</name>
<dbReference type="AlphaFoldDB" id="A0A6A6UG26"/>
<feature type="region of interest" description="Disordered" evidence="1">
    <location>
        <begin position="57"/>
        <end position="99"/>
    </location>
</feature>
<proteinExistence type="predicted"/>
<sequence length="148" mass="16665">MLQVGPSLVLFFNSSAPGSASAMLWPQWHLIFSPSPVYSTIKVDSYTQNSTPYTRIAHVVPTYRNTNKQPPTTKAQDSQSKSSHPAPISKESKEPERGYYYNRRLEFQACGKGSTRHGCRVSRPPSSFQDLHRRFKTSIVVFRSSGLI</sequence>
<evidence type="ECO:0000256" key="1">
    <source>
        <dbReference type="SAM" id="MobiDB-lite"/>
    </source>
</evidence>
<protein>
    <submittedName>
        <fullName evidence="2">Uncharacterized protein</fullName>
    </submittedName>
</protein>
<keyword evidence="3" id="KW-1185">Reference proteome</keyword>
<evidence type="ECO:0000313" key="2">
    <source>
        <dbReference type="EMBL" id="KAF2671229.1"/>
    </source>
</evidence>
<organism evidence="2 3">
    <name type="scientific">Microthyrium microscopicum</name>
    <dbReference type="NCBI Taxonomy" id="703497"/>
    <lineage>
        <taxon>Eukaryota</taxon>
        <taxon>Fungi</taxon>
        <taxon>Dikarya</taxon>
        <taxon>Ascomycota</taxon>
        <taxon>Pezizomycotina</taxon>
        <taxon>Dothideomycetes</taxon>
        <taxon>Dothideomycetes incertae sedis</taxon>
        <taxon>Microthyriales</taxon>
        <taxon>Microthyriaceae</taxon>
        <taxon>Microthyrium</taxon>
    </lineage>
</organism>
<feature type="compositionally biased region" description="Polar residues" evidence="1">
    <location>
        <begin position="63"/>
        <end position="83"/>
    </location>
</feature>
<dbReference type="Proteomes" id="UP000799302">
    <property type="component" value="Unassembled WGS sequence"/>
</dbReference>
<evidence type="ECO:0000313" key="3">
    <source>
        <dbReference type="Proteomes" id="UP000799302"/>
    </source>
</evidence>
<dbReference type="EMBL" id="MU004233">
    <property type="protein sequence ID" value="KAF2671229.1"/>
    <property type="molecule type" value="Genomic_DNA"/>
</dbReference>
<accession>A0A6A6UG26</accession>
<reference evidence="2" key="1">
    <citation type="journal article" date="2020" name="Stud. Mycol.">
        <title>101 Dothideomycetes genomes: a test case for predicting lifestyles and emergence of pathogens.</title>
        <authorList>
            <person name="Haridas S."/>
            <person name="Albert R."/>
            <person name="Binder M."/>
            <person name="Bloem J."/>
            <person name="Labutti K."/>
            <person name="Salamov A."/>
            <person name="Andreopoulos B."/>
            <person name="Baker S."/>
            <person name="Barry K."/>
            <person name="Bills G."/>
            <person name="Bluhm B."/>
            <person name="Cannon C."/>
            <person name="Castanera R."/>
            <person name="Culley D."/>
            <person name="Daum C."/>
            <person name="Ezra D."/>
            <person name="Gonzalez J."/>
            <person name="Henrissat B."/>
            <person name="Kuo A."/>
            <person name="Liang C."/>
            <person name="Lipzen A."/>
            <person name="Lutzoni F."/>
            <person name="Magnuson J."/>
            <person name="Mondo S."/>
            <person name="Nolan M."/>
            <person name="Ohm R."/>
            <person name="Pangilinan J."/>
            <person name="Park H.-J."/>
            <person name="Ramirez L."/>
            <person name="Alfaro M."/>
            <person name="Sun H."/>
            <person name="Tritt A."/>
            <person name="Yoshinaga Y."/>
            <person name="Zwiers L.-H."/>
            <person name="Turgeon B."/>
            <person name="Goodwin S."/>
            <person name="Spatafora J."/>
            <person name="Crous P."/>
            <person name="Grigoriev I."/>
        </authorList>
    </citation>
    <scope>NUCLEOTIDE SEQUENCE</scope>
    <source>
        <strain evidence="2">CBS 115976</strain>
    </source>
</reference>